<gene>
    <name evidence="1" type="ORF">SDC9_201927</name>
</gene>
<protein>
    <submittedName>
        <fullName evidence="1">Uncharacterized protein</fullName>
    </submittedName>
</protein>
<dbReference type="PROSITE" id="PS00018">
    <property type="entry name" value="EF_HAND_1"/>
    <property type="match status" value="1"/>
</dbReference>
<accession>A0A645ISQ4</accession>
<dbReference type="AlphaFoldDB" id="A0A645ISQ4"/>
<dbReference type="EMBL" id="VSSQ01122314">
    <property type="protein sequence ID" value="MPN54257.1"/>
    <property type="molecule type" value="Genomic_DNA"/>
</dbReference>
<reference evidence="1" key="1">
    <citation type="submission" date="2019-08" db="EMBL/GenBank/DDBJ databases">
        <authorList>
            <person name="Kucharzyk K."/>
            <person name="Murdoch R.W."/>
            <person name="Higgins S."/>
            <person name="Loffler F."/>
        </authorList>
    </citation>
    <scope>NUCLEOTIDE SEQUENCE</scope>
</reference>
<dbReference type="InterPro" id="IPR018247">
    <property type="entry name" value="EF_Hand_1_Ca_BS"/>
</dbReference>
<sequence>MYVDVYIMEVGINVGQMTTDVYAGNANLAPASGTYVMTMPVQYACTNGAAQQTIWRAPMAKSDGSSAAGQYVVVVDVNRDGKLSKGDIVDNLHTGESVPTDKVGFNVVN</sequence>
<proteinExistence type="predicted"/>
<comment type="caution">
    <text evidence="1">The sequence shown here is derived from an EMBL/GenBank/DDBJ whole genome shotgun (WGS) entry which is preliminary data.</text>
</comment>
<evidence type="ECO:0000313" key="1">
    <source>
        <dbReference type="EMBL" id="MPN54257.1"/>
    </source>
</evidence>
<organism evidence="1">
    <name type="scientific">bioreactor metagenome</name>
    <dbReference type="NCBI Taxonomy" id="1076179"/>
    <lineage>
        <taxon>unclassified sequences</taxon>
        <taxon>metagenomes</taxon>
        <taxon>ecological metagenomes</taxon>
    </lineage>
</organism>
<name>A0A645ISQ4_9ZZZZ</name>